<evidence type="ECO:0000313" key="1">
    <source>
        <dbReference type="EMBL" id="GAH31203.1"/>
    </source>
</evidence>
<reference evidence="1" key="1">
    <citation type="journal article" date="2014" name="Front. Microbiol.">
        <title>High frequency of phylogenetically diverse reductive dehalogenase-homologous genes in deep subseafloor sedimentary metagenomes.</title>
        <authorList>
            <person name="Kawai M."/>
            <person name="Futagami T."/>
            <person name="Toyoda A."/>
            <person name="Takaki Y."/>
            <person name="Nishi S."/>
            <person name="Hori S."/>
            <person name="Arai W."/>
            <person name="Tsubouchi T."/>
            <person name="Morono Y."/>
            <person name="Uchiyama I."/>
            <person name="Ito T."/>
            <person name="Fujiyama A."/>
            <person name="Inagaki F."/>
            <person name="Takami H."/>
        </authorList>
    </citation>
    <scope>NUCLEOTIDE SEQUENCE</scope>
    <source>
        <strain evidence="1">Expedition CK06-06</strain>
    </source>
</reference>
<comment type="caution">
    <text evidence="1">The sequence shown here is derived from an EMBL/GenBank/DDBJ whole genome shotgun (WGS) entry which is preliminary data.</text>
</comment>
<organism evidence="1">
    <name type="scientific">marine sediment metagenome</name>
    <dbReference type="NCBI Taxonomy" id="412755"/>
    <lineage>
        <taxon>unclassified sequences</taxon>
        <taxon>metagenomes</taxon>
        <taxon>ecological metagenomes</taxon>
    </lineage>
</organism>
<feature type="non-terminal residue" evidence="1">
    <location>
        <position position="39"/>
    </location>
</feature>
<dbReference type="AlphaFoldDB" id="X1GDT5"/>
<name>X1GDT5_9ZZZZ</name>
<sequence length="39" mass="4285">MRKSIFFVSVFIIAGLILGGFVTAQDNEELTDSEPKTLP</sequence>
<gene>
    <name evidence="1" type="ORF">S03H2_03891</name>
</gene>
<dbReference type="EMBL" id="BARU01001486">
    <property type="protein sequence ID" value="GAH31203.1"/>
    <property type="molecule type" value="Genomic_DNA"/>
</dbReference>
<protein>
    <submittedName>
        <fullName evidence="1">Uncharacterized protein</fullName>
    </submittedName>
</protein>
<proteinExistence type="predicted"/>
<accession>X1GDT5</accession>